<dbReference type="Pfam" id="PF00550">
    <property type="entry name" value="PP-binding"/>
    <property type="match status" value="1"/>
</dbReference>
<keyword evidence="2" id="KW-0597">Phosphoprotein</keyword>
<dbReference type="Pfam" id="PF07993">
    <property type="entry name" value="NAD_binding_4"/>
    <property type="match status" value="1"/>
</dbReference>
<dbReference type="SUPFAM" id="SSF47336">
    <property type="entry name" value="ACP-like"/>
    <property type="match status" value="1"/>
</dbReference>
<dbReference type="InterPro" id="IPR010080">
    <property type="entry name" value="Thioester_reductase-like_dom"/>
</dbReference>
<evidence type="ECO:0008006" key="7">
    <source>
        <dbReference type="Google" id="ProtNLM"/>
    </source>
</evidence>
<feature type="domain" description="Thioester reductase (TE)" evidence="5">
    <location>
        <begin position="654"/>
        <end position="889"/>
    </location>
</feature>
<feature type="domain" description="Carrier" evidence="4">
    <location>
        <begin position="553"/>
        <end position="611"/>
    </location>
</feature>
<dbReference type="InterPro" id="IPR036291">
    <property type="entry name" value="NAD(P)-bd_dom_sf"/>
</dbReference>
<reference evidence="6" key="1">
    <citation type="journal article" date="2020" name="J. Eukaryot. Microbiol.">
        <title>De novo Sequencing, Assembly and Annotation of the Transcriptome for the Free-Living Testate Amoeba Arcella intermedia.</title>
        <authorList>
            <person name="Ribeiro G.M."/>
            <person name="Porfirio-Sousa A.L."/>
            <person name="Maurer-Alcala X.X."/>
            <person name="Katz L.A."/>
            <person name="Lahr D.J.G."/>
        </authorList>
    </citation>
    <scope>NUCLEOTIDE SEQUENCE</scope>
</reference>
<dbReference type="PANTHER" id="PTHR43272">
    <property type="entry name" value="LONG-CHAIN-FATTY-ACID--COA LIGASE"/>
    <property type="match status" value="1"/>
</dbReference>
<protein>
    <recommendedName>
        <fullName evidence="7">Carrier domain-containing protein</fullName>
    </recommendedName>
</protein>
<dbReference type="InterPro" id="IPR009081">
    <property type="entry name" value="PP-bd_ACP"/>
</dbReference>
<dbReference type="GO" id="GO:0005783">
    <property type="term" value="C:endoplasmic reticulum"/>
    <property type="evidence" value="ECO:0007669"/>
    <property type="project" value="TreeGrafter"/>
</dbReference>
<dbReference type="PROSITE" id="PS00012">
    <property type="entry name" value="PHOSPHOPANTETHEINE"/>
    <property type="match status" value="1"/>
</dbReference>
<dbReference type="AlphaFoldDB" id="A0A6B2KX40"/>
<dbReference type="GO" id="GO:0016020">
    <property type="term" value="C:membrane"/>
    <property type="evidence" value="ECO:0007669"/>
    <property type="project" value="TreeGrafter"/>
</dbReference>
<evidence type="ECO:0000259" key="5">
    <source>
        <dbReference type="Pfam" id="PF07993"/>
    </source>
</evidence>
<dbReference type="CDD" id="cd05235">
    <property type="entry name" value="SDR_e1"/>
    <property type="match status" value="1"/>
</dbReference>
<dbReference type="SUPFAM" id="SSF51735">
    <property type="entry name" value="NAD(P)-binding Rossmann-fold domains"/>
    <property type="match status" value="1"/>
</dbReference>
<organism evidence="6">
    <name type="scientific">Arcella intermedia</name>
    <dbReference type="NCBI Taxonomy" id="1963864"/>
    <lineage>
        <taxon>Eukaryota</taxon>
        <taxon>Amoebozoa</taxon>
        <taxon>Tubulinea</taxon>
        <taxon>Elardia</taxon>
        <taxon>Arcellinida</taxon>
        <taxon>Sphaerothecina</taxon>
        <taxon>Arcellidae</taxon>
        <taxon>Arcella</taxon>
    </lineage>
</organism>
<evidence type="ECO:0000256" key="1">
    <source>
        <dbReference type="ARBA" id="ARBA00022450"/>
    </source>
</evidence>
<dbReference type="NCBIfam" id="TIGR01746">
    <property type="entry name" value="Thioester-redct"/>
    <property type="match status" value="1"/>
</dbReference>
<evidence type="ECO:0000259" key="3">
    <source>
        <dbReference type="Pfam" id="PF00501"/>
    </source>
</evidence>
<sequence>MSVGFAGFLQSIFSKDTMIAICGINCVNWYIADYATLMGGFVSVPIHWVFDVPSIAHIMKQTKMPCAVVTNKEIPKFIKAKVEEGCASLRYIITMDNMDGALRKACQEAGIELLEMNNAIKLGKSLPFRMVKRQPTELITLTYTSGSTGLPKGTMKTDSHILREIGKPMLMGHVIVTISFGPLAHGTQRNSSFRTLGNFGRIGIFSGDMSRLLEDTKLVKPSSLVFPPRIYTKLYNEFQQTLAMLTAGKSVEEHDLIENNLRRQFCEDLGGRIWNITTGGAPTSPEVIDFLRKTYSCSVDESYGTTEIGAVAVNGTLVSDVQAKLVDVPELGYHNSDKPLPRGELWIKSSQSSLGYYQDHANTKANFDDDGWVNTGDIVEYNQYTRNVKIIDRRKNIFKLAQSEFVAPEKLELIFLKSTFIENCFVYGNSSKSYVLAVVVPSQRALQDWIEIESVRDLQGLSFEDLCNHPLVNSKILESMQKEGRELRPYEIPKAIYLESEPFTPQNSCLTPSFKLSRAGLTKKYRNLLEDMYKDLDAKLIQEEFRNSLIALTRSYINVSADSNSKLVEIGLDSVSAIKISSAVKDKLKVNIPIELLFNPDFTIEQISSHLAGNKSITESIDWEKEIKLPEVILNNLKTAAPCDTNTPIKNIFLTGVTGVVGAFLLDSLIKGTGSLIYCLVRGNSENASKKFRNAMKHYRLWETIKPQMKRITIIPGDLSEPLLGMEEPHFQQLSQEIDAIFHSGAQVNGVLPYSVLKKPNVNGTIELLKLATTTRVKLFYHISTMSVFNGHFGPRTEDAQISTTYLNLMSGYGASKLVSEKLLQEALKLGLPLVIYRLGTITGDTKNGATNVTQFINRYIEGIIQMGCAPDVSSKYDMLPADLLAQQISLLSEPSNIGKVFHLFNLEGALTVNMINEYVREYGYKIEILPYPTWKAKLVEIAKKDQKNELTPLVSYFTGGFPSSIYKDNSATCKVLGKMAFIPVTKQLIHKYISFFAESGVILYPST</sequence>
<name>A0A6B2KX40_9EUKA</name>
<dbReference type="InterPro" id="IPR000873">
    <property type="entry name" value="AMP-dep_synth/lig_dom"/>
</dbReference>
<dbReference type="Gene3D" id="3.40.50.720">
    <property type="entry name" value="NAD(P)-binding Rossmann-like Domain"/>
    <property type="match status" value="1"/>
</dbReference>
<dbReference type="PANTHER" id="PTHR43272:SF91">
    <property type="entry name" value="CARRIER DOMAIN-CONTAINING PROTEIN"/>
    <property type="match status" value="1"/>
</dbReference>
<dbReference type="InterPro" id="IPR006162">
    <property type="entry name" value="Ppantetheine_attach_site"/>
</dbReference>
<dbReference type="InterPro" id="IPR013120">
    <property type="entry name" value="FAR_NAD-bd"/>
</dbReference>
<evidence type="ECO:0000256" key="2">
    <source>
        <dbReference type="ARBA" id="ARBA00022553"/>
    </source>
</evidence>
<feature type="domain" description="AMP-dependent synthetase/ligase" evidence="3">
    <location>
        <begin position="5"/>
        <end position="357"/>
    </location>
</feature>
<dbReference type="Pfam" id="PF00501">
    <property type="entry name" value="AMP-binding"/>
    <property type="match status" value="1"/>
</dbReference>
<keyword evidence="1" id="KW-0596">Phosphopantetheine</keyword>
<proteinExistence type="predicted"/>
<dbReference type="InterPro" id="IPR042099">
    <property type="entry name" value="ANL_N_sf"/>
</dbReference>
<evidence type="ECO:0000313" key="6">
    <source>
        <dbReference type="EMBL" id="NDV29232.1"/>
    </source>
</evidence>
<dbReference type="InterPro" id="IPR036736">
    <property type="entry name" value="ACP-like_sf"/>
</dbReference>
<evidence type="ECO:0000259" key="4">
    <source>
        <dbReference type="Pfam" id="PF00550"/>
    </source>
</evidence>
<dbReference type="PROSITE" id="PS00455">
    <property type="entry name" value="AMP_BINDING"/>
    <property type="match status" value="1"/>
</dbReference>
<dbReference type="Gene3D" id="1.10.1200.10">
    <property type="entry name" value="ACP-like"/>
    <property type="match status" value="1"/>
</dbReference>
<accession>A0A6B2KX40</accession>
<dbReference type="Gene3D" id="3.40.50.12780">
    <property type="entry name" value="N-terminal domain of ligase-like"/>
    <property type="match status" value="1"/>
</dbReference>
<dbReference type="GO" id="GO:0004467">
    <property type="term" value="F:long-chain fatty acid-CoA ligase activity"/>
    <property type="evidence" value="ECO:0007669"/>
    <property type="project" value="TreeGrafter"/>
</dbReference>
<dbReference type="InterPro" id="IPR020845">
    <property type="entry name" value="AMP-binding_CS"/>
</dbReference>
<dbReference type="SUPFAM" id="SSF56801">
    <property type="entry name" value="Acetyl-CoA synthetase-like"/>
    <property type="match status" value="1"/>
</dbReference>
<dbReference type="EMBL" id="GIBP01000263">
    <property type="protein sequence ID" value="NDV29232.1"/>
    <property type="molecule type" value="Transcribed_RNA"/>
</dbReference>